<dbReference type="EMBL" id="CP036274">
    <property type="protein sequence ID" value="QDU26055.1"/>
    <property type="molecule type" value="Genomic_DNA"/>
</dbReference>
<evidence type="ECO:0000256" key="1">
    <source>
        <dbReference type="SAM" id="MobiDB-lite"/>
    </source>
</evidence>
<name>A0A517Y755_9BACT</name>
<gene>
    <name evidence="2" type="ORF">ETAA8_11270</name>
</gene>
<protein>
    <submittedName>
        <fullName evidence="2">Uncharacterized protein</fullName>
    </submittedName>
</protein>
<dbReference type="AlphaFoldDB" id="A0A517Y755"/>
<evidence type="ECO:0000313" key="2">
    <source>
        <dbReference type="EMBL" id="QDU26055.1"/>
    </source>
</evidence>
<accession>A0A517Y755</accession>
<dbReference type="KEGG" id="aagg:ETAA8_11270"/>
<evidence type="ECO:0000313" key="3">
    <source>
        <dbReference type="Proteomes" id="UP000315017"/>
    </source>
</evidence>
<reference evidence="2 3" key="1">
    <citation type="submission" date="2019-02" db="EMBL/GenBank/DDBJ databases">
        <title>Deep-cultivation of Planctomycetes and their phenomic and genomic characterization uncovers novel biology.</title>
        <authorList>
            <person name="Wiegand S."/>
            <person name="Jogler M."/>
            <person name="Boedeker C."/>
            <person name="Pinto D."/>
            <person name="Vollmers J."/>
            <person name="Rivas-Marin E."/>
            <person name="Kohn T."/>
            <person name="Peeters S.H."/>
            <person name="Heuer A."/>
            <person name="Rast P."/>
            <person name="Oberbeckmann S."/>
            <person name="Bunk B."/>
            <person name="Jeske O."/>
            <person name="Meyerdierks A."/>
            <person name="Storesund J.E."/>
            <person name="Kallscheuer N."/>
            <person name="Luecker S."/>
            <person name="Lage O.M."/>
            <person name="Pohl T."/>
            <person name="Merkel B.J."/>
            <person name="Hornburger P."/>
            <person name="Mueller R.-W."/>
            <person name="Bruemmer F."/>
            <person name="Labrenz M."/>
            <person name="Spormann A.M."/>
            <person name="Op den Camp H."/>
            <person name="Overmann J."/>
            <person name="Amann R."/>
            <person name="Jetten M.S.M."/>
            <person name="Mascher T."/>
            <person name="Medema M.H."/>
            <person name="Devos D.P."/>
            <person name="Kaster A.-K."/>
            <person name="Ovreas L."/>
            <person name="Rohde M."/>
            <person name="Galperin M.Y."/>
            <person name="Jogler C."/>
        </authorList>
    </citation>
    <scope>NUCLEOTIDE SEQUENCE [LARGE SCALE GENOMIC DNA]</scope>
    <source>
        <strain evidence="2 3">ETA_A8</strain>
    </source>
</reference>
<sequence>MDLSANNLRPRSNTPSPAFASCTLAKFAVAASELRIPNRYHQIFRHKQNYRHNFSIGLVGGFDRNEAGIGLRAEGAGNAPEVGSSNEDNESRQLGRSWPVIGNGWRVGSETRKSIVPGSAREQPAT</sequence>
<dbReference type="Proteomes" id="UP000315017">
    <property type="component" value="Chromosome"/>
</dbReference>
<organism evidence="2 3">
    <name type="scientific">Anatilimnocola aggregata</name>
    <dbReference type="NCBI Taxonomy" id="2528021"/>
    <lineage>
        <taxon>Bacteria</taxon>
        <taxon>Pseudomonadati</taxon>
        <taxon>Planctomycetota</taxon>
        <taxon>Planctomycetia</taxon>
        <taxon>Pirellulales</taxon>
        <taxon>Pirellulaceae</taxon>
        <taxon>Anatilimnocola</taxon>
    </lineage>
</organism>
<feature type="region of interest" description="Disordered" evidence="1">
    <location>
        <begin position="73"/>
        <end position="126"/>
    </location>
</feature>
<keyword evidence="3" id="KW-1185">Reference proteome</keyword>
<proteinExistence type="predicted"/>